<dbReference type="RefSeq" id="WP_209926477.1">
    <property type="nucleotide sequence ID" value="NZ_JBEWCH010000011.1"/>
</dbReference>
<evidence type="ECO:0000313" key="1">
    <source>
        <dbReference type="EMBL" id="MET1476251.1"/>
    </source>
</evidence>
<name>A0ABV2CB35_9BURK</name>
<proteinExistence type="predicted"/>
<comment type="caution">
    <text evidence="1">The sequence shown here is derived from an EMBL/GenBank/DDBJ whole genome shotgun (WGS) entry which is preliminary data.</text>
</comment>
<accession>A0ABV2CB35</accession>
<protein>
    <submittedName>
        <fullName evidence="1">Uncharacterized protein</fullName>
    </submittedName>
</protein>
<organism evidence="1 2">
    <name type="scientific">Burkholderia sola</name>
    <dbReference type="NCBI Taxonomy" id="2843302"/>
    <lineage>
        <taxon>Bacteria</taxon>
        <taxon>Pseudomonadati</taxon>
        <taxon>Pseudomonadota</taxon>
        <taxon>Betaproteobacteria</taxon>
        <taxon>Burkholderiales</taxon>
        <taxon>Burkholderiaceae</taxon>
        <taxon>Burkholderia</taxon>
        <taxon>Burkholderia cepacia complex</taxon>
    </lineage>
</organism>
<dbReference type="Proteomes" id="UP001548587">
    <property type="component" value="Unassembled WGS sequence"/>
</dbReference>
<dbReference type="EMBL" id="JBEWCH010000011">
    <property type="protein sequence ID" value="MET1476251.1"/>
    <property type="molecule type" value="Genomic_DNA"/>
</dbReference>
<sequence>MEREIERGIHVVGARVVPAAGHVPVGTHDKGGAVAWAVKVGQVGSRRHGRRRPCGYARQGVVDTIGRRPLSAWKCRADVAQITAAAMIGAGQLA</sequence>
<keyword evidence="2" id="KW-1185">Reference proteome</keyword>
<gene>
    <name evidence="1" type="ORF">ABXL37_18505</name>
</gene>
<reference evidence="1 2" key="1">
    <citation type="submission" date="2024-06" db="EMBL/GenBank/DDBJ databases">
        <title>Burkholderia sola in Mexico.</title>
        <authorList>
            <person name="Estrada P."/>
        </authorList>
    </citation>
    <scope>NUCLEOTIDE SEQUENCE [LARGE SCALE GENOMIC DNA]</scope>
    <source>
        <strain evidence="1 2">CpTa8-5</strain>
    </source>
</reference>
<evidence type="ECO:0000313" key="2">
    <source>
        <dbReference type="Proteomes" id="UP001548587"/>
    </source>
</evidence>